<sequence length="461" mass="52409">MSSVYIDEALLDEAGLSDFPELYAYIRKRYLKPDPPAVRIPIGEQTLQAQVKRNDDIFYGSGDFVAQPVPNAPTKIDYGSQLEIYDPYYMEFNNMISANQLFVVGKKVSAKPKNGQKICVPLGSDCDMKQNVYCFIDENGPYIAAEETQSWVYDVVQQQTAIADSQEVVAKTRHNYLNDNTKLINPQDIYNIDRAAYIIVDEPTVSFCFKSKVQNYQMNIYNVFSTVDKEIIPELTKVFSINPCQSEYIGKLKIGMIASRNTAFQVDFSGTPTNLEVEFNGTYTLYKNQPNNGTGNGANGENGEIDDKEPISFVDEVIMKHDQFQYQPSTNYTIENYLDQLQFINGFGLETDYSSFQVITINGDANNKFVIFNLYLGKNHQEADIRQQQAVTLPDAVLPQTWKSFNATIMQTVTTQQKVKATYGYCQISPIYKLLSFVFGDYAYSQLIPRYHYTANGCYYL</sequence>
<protein>
    <submittedName>
        <fullName evidence="1">Uncharacterized protein</fullName>
    </submittedName>
</protein>
<evidence type="ECO:0000313" key="1">
    <source>
        <dbReference type="EMBL" id="KAA6395711.1"/>
    </source>
</evidence>
<name>A0A5J4WLH8_9EUKA</name>
<evidence type="ECO:0000313" key="2">
    <source>
        <dbReference type="Proteomes" id="UP000324800"/>
    </source>
</evidence>
<organism evidence="1 2">
    <name type="scientific">Streblomastix strix</name>
    <dbReference type="NCBI Taxonomy" id="222440"/>
    <lineage>
        <taxon>Eukaryota</taxon>
        <taxon>Metamonada</taxon>
        <taxon>Preaxostyla</taxon>
        <taxon>Oxymonadida</taxon>
        <taxon>Streblomastigidae</taxon>
        <taxon>Streblomastix</taxon>
    </lineage>
</organism>
<reference evidence="1 2" key="1">
    <citation type="submission" date="2019-03" db="EMBL/GenBank/DDBJ databases">
        <title>Single cell metagenomics reveals metabolic interactions within the superorganism composed of flagellate Streblomastix strix and complex community of Bacteroidetes bacteria on its surface.</title>
        <authorList>
            <person name="Treitli S.C."/>
            <person name="Kolisko M."/>
            <person name="Husnik F."/>
            <person name="Keeling P."/>
            <person name="Hampl V."/>
        </authorList>
    </citation>
    <scope>NUCLEOTIDE SEQUENCE [LARGE SCALE GENOMIC DNA]</scope>
    <source>
        <strain evidence="1">ST1C</strain>
    </source>
</reference>
<dbReference type="AlphaFoldDB" id="A0A5J4WLH8"/>
<dbReference type="EMBL" id="SNRW01001609">
    <property type="protein sequence ID" value="KAA6395711.1"/>
    <property type="molecule type" value="Genomic_DNA"/>
</dbReference>
<dbReference type="Proteomes" id="UP000324800">
    <property type="component" value="Unassembled WGS sequence"/>
</dbReference>
<accession>A0A5J4WLH8</accession>
<comment type="caution">
    <text evidence="1">The sequence shown here is derived from an EMBL/GenBank/DDBJ whole genome shotgun (WGS) entry which is preliminary data.</text>
</comment>
<gene>
    <name evidence="1" type="ORF">EZS28_008756</name>
</gene>
<proteinExistence type="predicted"/>